<dbReference type="Proteomes" id="UP000799755">
    <property type="component" value="Unassembled WGS sequence"/>
</dbReference>
<comment type="caution">
    <text evidence="1">The sequence shown here is derived from an EMBL/GenBank/DDBJ whole genome shotgun (WGS) entry which is preliminary data.</text>
</comment>
<evidence type="ECO:0000313" key="1">
    <source>
        <dbReference type="EMBL" id="KAF2466181.1"/>
    </source>
</evidence>
<protein>
    <submittedName>
        <fullName evidence="1">Choline dehydrogenase</fullName>
    </submittedName>
</protein>
<proteinExistence type="predicted"/>
<accession>A0ACB6QH20</accession>
<evidence type="ECO:0000313" key="2">
    <source>
        <dbReference type="Proteomes" id="UP000799755"/>
    </source>
</evidence>
<organism evidence="1 2">
    <name type="scientific">Lindgomyces ingoldianus</name>
    <dbReference type="NCBI Taxonomy" id="673940"/>
    <lineage>
        <taxon>Eukaryota</taxon>
        <taxon>Fungi</taxon>
        <taxon>Dikarya</taxon>
        <taxon>Ascomycota</taxon>
        <taxon>Pezizomycotina</taxon>
        <taxon>Dothideomycetes</taxon>
        <taxon>Pleosporomycetidae</taxon>
        <taxon>Pleosporales</taxon>
        <taxon>Lindgomycetaceae</taxon>
        <taxon>Lindgomyces</taxon>
    </lineage>
</organism>
<keyword evidence="2" id="KW-1185">Reference proteome</keyword>
<name>A0ACB6QH20_9PLEO</name>
<sequence length="614" mass="67244">MTTLKDPSITPSTFSTTRFDYLIVGGGTAGLVVAARLSEARGSSITVGVLEAGPKSLDDPLINVPGRFGESLGGQYDWRFETVPQPGLNGRRLLWPRGRVLGGTSALNFMTWTRGNREDYDAWEELGNEGWGWDGMLPFFKRTETLHQSSPKHQSQHQSHFNTEFHGTDGPISSIYSKDFSAPHQHWHATLNNLGLETNKSHFSGSNLGAFTTLTSVDPDTRTRASSATAYYLPNLGRSNLHVLPDATVHRVLLEGRDDEWVATGVAYACGGQEFVVRAAREVILCAGSVQSPQVLELSGIGNPEILEAAGISVKVANSNVGENLQEHMRNNQLSVTAAIYELPSDLIGPDELRADSVLAAAAQEAYKTSQSGVYAMLPCALGYASLSQVIPSPKLRWILSNLPTAETSRDKILSKQFTNSKRGQIEYLFDLGNWSPYFKSEPGRVYGTMLMMLQLPLSKGSIHITSSSINDKPAIDPKYFEGPGGELDFSIMSYCQRFADKICRTSPLSSIIQKRVYPPESFFPSPSEYKEDFTSWIRSSCITDWHPIGTCAMGGHEGIKAGVVDARLRVYGVKRLRVADASVMPLHICSHPQATVYAIGEKAAEMILNDWGS</sequence>
<dbReference type="EMBL" id="MU003526">
    <property type="protein sequence ID" value="KAF2466181.1"/>
    <property type="molecule type" value="Genomic_DNA"/>
</dbReference>
<gene>
    <name evidence="1" type="ORF">BDR25DRAFT_345756</name>
</gene>
<reference evidence="1" key="1">
    <citation type="journal article" date="2020" name="Stud. Mycol.">
        <title>101 Dothideomycetes genomes: a test case for predicting lifestyles and emergence of pathogens.</title>
        <authorList>
            <person name="Haridas S."/>
            <person name="Albert R."/>
            <person name="Binder M."/>
            <person name="Bloem J."/>
            <person name="Labutti K."/>
            <person name="Salamov A."/>
            <person name="Andreopoulos B."/>
            <person name="Baker S."/>
            <person name="Barry K."/>
            <person name="Bills G."/>
            <person name="Bluhm B."/>
            <person name="Cannon C."/>
            <person name="Castanera R."/>
            <person name="Culley D."/>
            <person name="Daum C."/>
            <person name="Ezra D."/>
            <person name="Gonzalez J."/>
            <person name="Henrissat B."/>
            <person name="Kuo A."/>
            <person name="Liang C."/>
            <person name="Lipzen A."/>
            <person name="Lutzoni F."/>
            <person name="Magnuson J."/>
            <person name="Mondo S."/>
            <person name="Nolan M."/>
            <person name="Ohm R."/>
            <person name="Pangilinan J."/>
            <person name="Park H.-J."/>
            <person name="Ramirez L."/>
            <person name="Alfaro M."/>
            <person name="Sun H."/>
            <person name="Tritt A."/>
            <person name="Yoshinaga Y."/>
            <person name="Zwiers L.-H."/>
            <person name="Turgeon B."/>
            <person name="Goodwin S."/>
            <person name="Spatafora J."/>
            <person name="Crous P."/>
            <person name="Grigoriev I."/>
        </authorList>
    </citation>
    <scope>NUCLEOTIDE SEQUENCE</scope>
    <source>
        <strain evidence="1">ATCC 200398</strain>
    </source>
</reference>